<reference evidence="2" key="1">
    <citation type="journal article" date="2025" name="Aquaculture">
        <title>Assessment of the bioflocculant production and safety properties of Metabacillus hrfriensis sp. nov. based on phenotypic and whole-genome sequencing analysis.</title>
        <authorList>
            <person name="Zhang R."/>
            <person name="Zhao Z."/>
            <person name="Luo L."/>
            <person name="Wang S."/>
            <person name="Guo K."/>
            <person name="Xu W."/>
        </authorList>
    </citation>
    <scope>NUCLEOTIDE SEQUENCE [LARGE SCALE GENOMIC DNA]</scope>
    <source>
        <strain evidence="2">CT-WN-B3</strain>
    </source>
</reference>
<organism evidence="1 2">
    <name type="scientific">Metabacillus hrfriensis</name>
    <dbReference type="NCBI Taxonomy" id="3048891"/>
    <lineage>
        <taxon>Bacteria</taxon>
        <taxon>Bacillati</taxon>
        <taxon>Bacillota</taxon>
        <taxon>Bacilli</taxon>
        <taxon>Bacillales</taxon>
        <taxon>Bacillaceae</taxon>
        <taxon>Metabacillus</taxon>
    </lineage>
</organism>
<proteinExistence type="predicted"/>
<gene>
    <name evidence="1" type="ORF">QLQ22_03340</name>
</gene>
<dbReference type="EMBL" id="CP126116">
    <property type="protein sequence ID" value="WHZ58416.1"/>
    <property type="molecule type" value="Genomic_DNA"/>
</dbReference>
<name>A0ACD4RD43_9BACI</name>
<keyword evidence="2" id="KW-1185">Reference proteome</keyword>
<accession>A0ACD4RD43</accession>
<evidence type="ECO:0000313" key="2">
    <source>
        <dbReference type="Proteomes" id="UP001226091"/>
    </source>
</evidence>
<sequence>MNRKQKKYVNTLAPLCMIGYYTFYYSLYLSEVPFSKRTARKHLKQYEITDKNTAQDRLEWFLTTGNRREFYVLQSSLLFLSEAEAKELLSIGEDETLIAKLSAVKKYMHRLNEHSIGAFDLSSALLLTKHAQRTGLLTQKEAQSYEIRAVRLAQTMYTSWSEYLTACTAGAEFVQKSTDDQEKYLNFQKNTLIKLMASKHSPFRKIEFETSFS</sequence>
<protein>
    <submittedName>
        <fullName evidence="1">DUF1266 domain-containing protein</fullName>
    </submittedName>
</protein>
<dbReference type="Proteomes" id="UP001226091">
    <property type="component" value="Chromosome"/>
</dbReference>
<evidence type="ECO:0000313" key="1">
    <source>
        <dbReference type="EMBL" id="WHZ58416.1"/>
    </source>
</evidence>